<keyword evidence="2" id="KW-0812">Transmembrane</keyword>
<feature type="region of interest" description="Disordered" evidence="1">
    <location>
        <begin position="427"/>
        <end position="446"/>
    </location>
</feature>
<feature type="compositionally biased region" description="Polar residues" evidence="1">
    <location>
        <begin position="1"/>
        <end position="24"/>
    </location>
</feature>
<keyword evidence="4" id="KW-1185">Reference proteome</keyword>
<dbReference type="AlphaFoldDB" id="A0A4S8MES7"/>
<keyword evidence="2" id="KW-0472">Membrane</keyword>
<proteinExistence type="predicted"/>
<feature type="region of interest" description="Disordered" evidence="1">
    <location>
        <begin position="319"/>
        <end position="359"/>
    </location>
</feature>
<name>A0A4S8MES7_DENBC</name>
<feature type="compositionally biased region" description="Polar residues" evidence="1">
    <location>
        <begin position="41"/>
        <end position="50"/>
    </location>
</feature>
<accession>A0A4S8MES7</accession>
<protein>
    <submittedName>
        <fullName evidence="3">Uncharacterized protein</fullName>
    </submittedName>
</protein>
<sequence>MSAASKSTDDGSITVTEQVHSQFQGEGKEQTPASKFDPLSTFLSNLNPVPQFSKDDQSRFPTTFPDPLPTSFTLPLTNGGPDTESRGPGNNGPPGGGPGVHSITSTIGTIISITTVPSVQPTPDPGQARPGTESVLVTITEASSETRAVASASPTSSANADSANNSSFFSNKSAVIGTFVTAGIVIALLLGFCAYKSSRRNKRRMEKDQDRVNDEIIAEYAANALAAQNEKEETEQNDGRVVGAGGGLGSGTKDLKGRNKENDYALPQESLGYGYGYGGSGNGNGNGEYPRGPTSFGGDYGYPAPGEYAFDLNAPSHRYPTTYPTPVPNMNPMPTTRPPLSGPNGSVPRSNSNPFIQQHPSSPYHNIAPTATAAAAVRNEESLPNPYDGIEAEPEGPLTPPPPPPAPHFLGPDARMNSSVSLASVQSYGSMNQPPMQPEDSYGRNQNAYMAVPSGMAGMAGIGARRV</sequence>
<feature type="region of interest" description="Disordered" evidence="1">
    <location>
        <begin position="145"/>
        <end position="166"/>
    </location>
</feature>
<evidence type="ECO:0000313" key="4">
    <source>
        <dbReference type="Proteomes" id="UP000297245"/>
    </source>
</evidence>
<gene>
    <name evidence="3" type="ORF">K435DRAFT_776179</name>
</gene>
<feature type="transmembrane region" description="Helical" evidence="2">
    <location>
        <begin position="174"/>
        <end position="195"/>
    </location>
</feature>
<feature type="region of interest" description="Disordered" evidence="1">
    <location>
        <begin position="1"/>
        <end position="104"/>
    </location>
</feature>
<keyword evidence="2" id="KW-1133">Transmembrane helix</keyword>
<dbReference type="Proteomes" id="UP000297245">
    <property type="component" value="Unassembled WGS sequence"/>
</dbReference>
<reference evidence="3 4" key="1">
    <citation type="journal article" date="2019" name="Nat. Ecol. Evol.">
        <title>Megaphylogeny resolves global patterns of mushroom evolution.</title>
        <authorList>
            <person name="Varga T."/>
            <person name="Krizsan K."/>
            <person name="Foldi C."/>
            <person name="Dima B."/>
            <person name="Sanchez-Garcia M."/>
            <person name="Sanchez-Ramirez S."/>
            <person name="Szollosi G.J."/>
            <person name="Szarkandi J.G."/>
            <person name="Papp V."/>
            <person name="Albert L."/>
            <person name="Andreopoulos W."/>
            <person name="Angelini C."/>
            <person name="Antonin V."/>
            <person name="Barry K.W."/>
            <person name="Bougher N.L."/>
            <person name="Buchanan P."/>
            <person name="Buyck B."/>
            <person name="Bense V."/>
            <person name="Catcheside P."/>
            <person name="Chovatia M."/>
            <person name="Cooper J."/>
            <person name="Damon W."/>
            <person name="Desjardin D."/>
            <person name="Finy P."/>
            <person name="Geml J."/>
            <person name="Haridas S."/>
            <person name="Hughes K."/>
            <person name="Justo A."/>
            <person name="Karasinski D."/>
            <person name="Kautmanova I."/>
            <person name="Kiss B."/>
            <person name="Kocsube S."/>
            <person name="Kotiranta H."/>
            <person name="LaButti K.M."/>
            <person name="Lechner B.E."/>
            <person name="Liimatainen K."/>
            <person name="Lipzen A."/>
            <person name="Lukacs Z."/>
            <person name="Mihaltcheva S."/>
            <person name="Morgado L.N."/>
            <person name="Niskanen T."/>
            <person name="Noordeloos M.E."/>
            <person name="Ohm R.A."/>
            <person name="Ortiz-Santana B."/>
            <person name="Ovrebo C."/>
            <person name="Racz N."/>
            <person name="Riley R."/>
            <person name="Savchenko A."/>
            <person name="Shiryaev A."/>
            <person name="Soop K."/>
            <person name="Spirin V."/>
            <person name="Szebenyi C."/>
            <person name="Tomsovsky M."/>
            <person name="Tulloss R.E."/>
            <person name="Uehling J."/>
            <person name="Grigoriev I.V."/>
            <person name="Vagvolgyi C."/>
            <person name="Papp T."/>
            <person name="Martin F.M."/>
            <person name="Miettinen O."/>
            <person name="Hibbett D.S."/>
            <person name="Nagy L.G."/>
        </authorList>
    </citation>
    <scope>NUCLEOTIDE SEQUENCE [LARGE SCALE GENOMIC DNA]</scope>
    <source>
        <strain evidence="3 4">CBS 962.96</strain>
    </source>
</reference>
<dbReference type="EMBL" id="ML179094">
    <property type="protein sequence ID" value="THV01123.1"/>
    <property type="molecule type" value="Genomic_DNA"/>
</dbReference>
<feature type="compositionally biased region" description="Gly residues" evidence="1">
    <location>
        <begin position="89"/>
        <end position="99"/>
    </location>
</feature>
<evidence type="ECO:0000256" key="2">
    <source>
        <dbReference type="SAM" id="Phobius"/>
    </source>
</evidence>
<feature type="compositionally biased region" description="Pro residues" evidence="1">
    <location>
        <begin position="323"/>
        <end position="341"/>
    </location>
</feature>
<feature type="compositionally biased region" description="Low complexity" evidence="1">
    <location>
        <begin position="148"/>
        <end position="166"/>
    </location>
</feature>
<organism evidence="3 4">
    <name type="scientific">Dendrothele bispora (strain CBS 962.96)</name>
    <dbReference type="NCBI Taxonomy" id="1314807"/>
    <lineage>
        <taxon>Eukaryota</taxon>
        <taxon>Fungi</taxon>
        <taxon>Dikarya</taxon>
        <taxon>Basidiomycota</taxon>
        <taxon>Agaricomycotina</taxon>
        <taxon>Agaricomycetes</taxon>
        <taxon>Agaricomycetidae</taxon>
        <taxon>Agaricales</taxon>
        <taxon>Agaricales incertae sedis</taxon>
        <taxon>Dendrothele</taxon>
    </lineage>
</organism>
<evidence type="ECO:0000256" key="1">
    <source>
        <dbReference type="SAM" id="MobiDB-lite"/>
    </source>
</evidence>
<feature type="region of interest" description="Disordered" evidence="1">
    <location>
        <begin position="387"/>
        <end position="411"/>
    </location>
</feature>
<evidence type="ECO:0000313" key="3">
    <source>
        <dbReference type="EMBL" id="THV01123.1"/>
    </source>
</evidence>
<feature type="region of interest" description="Disordered" evidence="1">
    <location>
        <begin position="227"/>
        <end position="259"/>
    </location>
</feature>
<feature type="compositionally biased region" description="Pro residues" evidence="1">
    <location>
        <begin position="397"/>
        <end position="407"/>
    </location>
</feature>
<feature type="compositionally biased region" description="Polar residues" evidence="1">
    <location>
        <begin position="343"/>
        <end position="359"/>
    </location>
</feature>